<evidence type="ECO:0000313" key="2">
    <source>
        <dbReference type="EMBL" id="RDU48149.1"/>
    </source>
</evidence>
<dbReference type="RefSeq" id="WP_115500635.1">
    <property type="nucleotide sequence ID" value="NZ_JACRTI010000047.1"/>
</dbReference>
<proteinExistence type="predicted"/>
<name>A0A3D8HAY9_9BACT</name>
<keyword evidence="1" id="KW-0547">Nucleotide-binding</keyword>
<keyword evidence="1" id="KW-0067">ATP-binding</keyword>
<keyword evidence="4" id="KW-1185">Reference proteome</keyword>
<evidence type="ECO:0000313" key="4">
    <source>
        <dbReference type="Proteomes" id="UP000629596"/>
    </source>
</evidence>
<keyword evidence="1" id="KW-0347">Helicase</keyword>
<dbReference type="AlphaFoldDB" id="A0A3D8HAY9"/>
<organism evidence="2 3">
    <name type="scientific">Parabacteroides acidifaciens</name>
    <dbReference type="NCBI Taxonomy" id="2290935"/>
    <lineage>
        <taxon>Bacteria</taxon>
        <taxon>Pseudomonadati</taxon>
        <taxon>Bacteroidota</taxon>
        <taxon>Bacteroidia</taxon>
        <taxon>Bacteroidales</taxon>
        <taxon>Tannerellaceae</taxon>
        <taxon>Parabacteroides</taxon>
    </lineage>
</organism>
<dbReference type="EMBL" id="JACRTI010000047">
    <property type="protein sequence ID" value="MBC8603146.1"/>
    <property type="molecule type" value="Genomic_DNA"/>
</dbReference>
<dbReference type="GO" id="GO:0004386">
    <property type="term" value="F:helicase activity"/>
    <property type="evidence" value="ECO:0007669"/>
    <property type="project" value="UniProtKB-KW"/>
</dbReference>
<comment type="caution">
    <text evidence="2">The sequence shown here is derived from an EMBL/GenBank/DDBJ whole genome shotgun (WGS) entry which is preliminary data.</text>
</comment>
<reference evidence="2 3" key="1">
    <citation type="submission" date="2018-07" db="EMBL/GenBank/DDBJ databases">
        <title>Parabacteroides acidifaciens nov. sp., isolated from human feces.</title>
        <authorList>
            <person name="Wang Y.J."/>
        </authorList>
    </citation>
    <scope>NUCLEOTIDE SEQUENCE [LARGE SCALE GENOMIC DNA]</scope>
    <source>
        <strain evidence="2 3">426-9</strain>
    </source>
</reference>
<sequence length="622" mass="71952">MKLAIQEKRLKLGQFIEDIYPDGLPSDMIINKVVTGIGATTCEINSYRHSIIVVPNLPVIKNKMKKHPQIFGVYGGVSPIKIQDYLSNENIEWKKILTTPESYELAKNAITDTKFNLYEDFFMLIDECEKIIQEANFREKIITPFFDFFKFNAKSLISATPLYAKLKGFEKDLFNEIRIVPEYDYKKDLHLTFTNNIIEAMREHATGTNIKAIFLNSVKYALKLIEELGIQKESNLYTSPDSIKEIKANNKNIAVGLYDEFTGNLQRYNFFTSRYYSAVDLDTDIKPDIIMISDFWSKPQTIIDPYTHAIQITGRFRNGNGSITHIVKTNDKVSVRSEKEIRESLTKQKAFWEAILTLQECADPAVQPFIDEILERTTFGSVIFREGEYQGKLNGFIVTNMIEKERVRDYYTASSKLCAAYKQTEHFNLSCEHKKYATASGFIGAKRLTKDEQRILLAQLRTLKPETPEGEAPLIMFLSPEQSDKLNEIILKAPLLYQVYSYAGSKAIERVNFDNTRMRKLLEKQEQESKYLSIMDEVLSAFKIGNKYTEEEIISKLQRIYAKHERTANLKVAATNLKHYFELGRRTTVKRINGKEIKGYEIKAHKYFRREDDWDTFYGGSI</sequence>
<protein>
    <submittedName>
        <fullName evidence="1">DEAD/DEAH box helicase family protein</fullName>
    </submittedName>
</protein>
<accession>A0A3D8HAY9</accession>
<evidence type="ECO:0000313" key="3">
    <source>
        <dbReference type="Proteomes" id="UP000256321"/>
    </source>
</evidence>
<dbReference type="EMBL" id="QREV01000047">
    <property type="protein sequence ID" value="RDU48149.1"/>
    <property type="molecule type" value="Genomic_DNA"/>
</dbReference>
<evidence type="ECO:0000313" key="1">
    <source>
        <dbReference type="EMBL" id="MBC8603146.1"/>
    </source>
</evidence>
<dbReference type="Proteomes" id="UP000629596">
    <property type="component" value="Unassembled WGS sequence"/>
</dbReference>
<keyword evidence="1" id="KW-0378">Hydrolase</keyword>
<dbReference type="Proteomes" id="UP000256321">
    <property type="component" value="Unassembled WGS sequence"/>
</dbReference>
<reference evidence="1 4" key="2">
    <citation type="submission" date="2020-08" db="EMBL/GenBank/DDBJ databases">
        <title>Genome public.</title>
        <authorList>
            <person name="Liu C."/>
            <person name="Sun Q."/>
        </authorList>
    </citation>
    <scope>NUCLEOTIDE SEQUENCE [LARGE SCALE GENOMIC DNA]</scope>
    <source>
        <strain evidence="1 4">426_9</strain>
    </source>
</reference>
<gene>
    <name evidence="2" type="ORF">DWU89_16025</name>
    <name evidence="1" type="ORF">H8784_15650</name>
</gene>